<dbReference type="SUPFAM" id="SSF56112">
    <property type="entry name" value="Protein kinase-like (PK-like)"/>
    <property type="match status" value="1"/>
</dbReference>
<evidence type="ECO:0000313" key="2">
    <source>
        <dbReference type="EMBL" id="KAK9864766.1"/>
    </source>
</evidence>
<accession>A0AAW1T8B5</accession>
<reference evidence="2 3" key="1">
    <citation type="journal article" date="2024" name="Nat. Commun.">
        <title>Phylogenomics reveals the evolutionary origins of lichenization in chlorophyte algae.</title>
        <authorList>
            <person name="Puginier C."/>
            <person name="Libourel C."/>
            <person name="Otte J."/>
            <person name="Skaloud P."/>
            <person name="Haon M."/>
            <person name="Grisel S."/>
            <person name="Petersen M."/>
            <person name="Berrin J.G."/>
            <person name="Delaux P.M."/>
            <person name="Dal Grande F."/>
            <person name="Keller J."/>
        </authorList>
    </citation>
    <scope>NUCLEOTIDE SEQUENCE [LARGE SCALE GENOMIC DNA]</scope>
    <source>
        <strain evidence="2 3">SAG 2523</strain>
    </source>
</reference>
<dbReference type="Proteomes" id="UP001485043">
    <property type="component" value="Unassembled WGS sequence"/>
</dbReference>
<dbReference type="InterPro" id="IPR011009">
    <property type="entry name" value="Kinase-like_dom_sf"/>
</dbReference>
<dbReference type="AlphaFoldDB" id="A0AAW1T8B5"/>
<comment type="caution">
    <text evidence="2">The sequence shown here is derived from an EMBL/GenBank/DDBJ whole genome shotgun (WGS) entry which is preliminary data.</text>
</comment>
<dbReference type="Pfam" id="PF07714">
    <property type="entry name" value="PK_Tyr_Ser-Thr"/>
    <property type="match status" value="1"/>
</dbReference>
<evidence type="ECO:0000313" key="3">
    <source>
        <dbReference type="Proteomes" id="UP001485043"/>
    </source>
</evidence>
<proteinExistence type="predicted"/>
<organism evidence="2 3">
    <name type="scientific">Apatococcus fuscideae</name>
    <dbReference type="NCBI Taxonomy" id="2026836"/>
    <lineage>
        <taxon>Eukaryota</taxon>
        <taxon>Viridiplantae</taxon>
        <taxon>Chlorophyta</taxon>
        <taxon>core chlorophytes</taxon>
        <taxon>Trebouxiophyceae</taxon>
        <taxon>Chlorellales</taxon>
        <taxon>Chlorellaceae</taxon>
        <taxon>Apatococcus</taxon>
    </lineage>
</organism>
<evidence type="ECO:0000259" key="1">
    <source>
        <dbReference type="Pfam" id="PF07714"/>
    </source>
</evidence>
<keyword evidence="3" id="KW-1185">Reference proteome</keyword>
<feature type="domain" description="Serine-threonine/tyrosine-protein kinase catalytic" evidence="1">
    <location>
        <begin position="16"/>
        <end position="108"/>
    </location>
</feature>
<name>A0AAW1T8B5_9CHLO</name>
<sequence>MGSMNNPLALDPEFLSLGHVLGSGGGCAEVRTGTLRRSPEDDKGREVAVKMLLIEYSEVASFQKEVQNLAAAAQACHRVCKLYGTCVKGKYSCIVMKLYNTTLAQQMKTSTNDSGNWLAVVPALQATDL</sequence>
<dbReference type="InterPro" id="IPR001245">
    <property type="entry name" value="Ser-Thr/Tyr_kinase_cat_dom"/>
</dbReference>
<protein>
    <recommendedName>
        <fullName evidence="1">Serine-threonine/tyrosine-protein kinase catalytic domain-containing protein</fullName>
    </recommendedName>
</protein>
<dbReference type="Gene3D" id="3.30.200.20">
    <property type="entry name" value="Phosphorylase Kinase, domain 1"/>
    <property type="match status" value="1"/>
</dbReference>
<dbReference type="EMBL" id="JALJOV010000316">
    <property type="protein sequence ID" value="KAK9864766.1"/>
    <property type="molecule type" value="Genomic_DNA"/>
</dbReference>
<dbReference type="GO" id="GO:0004672">
    <property type="term" value="F:protein kinase activity"/>
    <property type="evidence" value="ECO:0007669"/>
    <property type="project" value="InterPro"/>
</dbReference>
<gene>
    <name evidence="2" type="ORF">WJX84_007630</name>
</gene>